<dbReference type="InterPro" id="IPR008881">
    <property type="entry name" value="Trigger_fac_ribosome-bd_bac"/>
</dbReference>
<comment type="function">
    <text evidence="11 13">Involved in protein export. Acts as a chaperone by maintaining the newly synthesized protein in an open conformation. Functions as a peptidyl-prolyl cis-trans isomerase.</text>
</comment>
<evidence type="ECO:0000256" key="1">
    <source>
        <dbReference type="ARBA" id="ARBA00000971"/>
    </source>
</evidence>
<sequence length="428" mass="47675">MSAKWEKLEGNQGVLTVEVDAETVNQGLNTAFQKVVKTINVPGFRKGKMPRPLFEQRFGVEALYQDAIDAILPEAYGNAIDETGIEPVDRPEIDVEQFEKGKPFIFTAKVTVKPDVTLGEYKGLEVEKESDEVTAEDVENELKDLQKRHAELVVKEDGAVENDDTVVIDFEGFVNGEAFEGGQAENYSIVIGSGTFIPGFEEQLVGMKTGEQKEVEVSFPEEYHAEELAGQPATFKVTLHEIKSQELPELNDDFAKETDEEVETLEALKTKVQERLTEQKKNASEQKLRDDLVEKAVANAQTDVPDAMIDAEIDRMLQEFTQNLSMQGMNLDLYYQFSGQSEEDLRGQMKENAETRVRTSLTLEAIAEAENLEPTDEDVNAEVAKMSEQFGLSAEDIQKALGSLEGMKADLKIRKAVEFLVENSKTGA</sequence>
<evidence type="ECO:0000256" key="13">
    <source>
        <dbReference type="HAMAP-Rule" id="MF_00303"/>
    </source>
</evidence>
<evidence type="ECO:0000256" key="11">
    <source>
        <dbReference type="ARBA" id="ARBA00024849"/>
    </source>
</evidence>
<keyword evidence="8 13" id="KW-0143">Chaperone</keyword>
<dbReference type="GO" id="GO:0015031">
    <property type="term" value="P:protein transport"/>
    <property type="evidence" value="ECO:0007669"/>
    <property type="project" value="UniProtKB-UniRule"/>
</dbReference>
<proteinExistence type="inferred from homology"/>
<dbReference type="SUPFAM" id="SSF54534">
    <property type="entry name" value="FKBP-like"/>
    <property type="match status" value="1"/>
</dbReference>
<dbReference type="SUPFAM" id="SSF109998">
    <property type="entry name" value="Triger factor/SurA peptide-binding domain-like"/>
    <property type="match status" value="1"/>
</dbReference>
<dbReference type="PROSITE" id="PS50059">
    <property type="entry name" value="FKBP_PPIASE"/>
    <property type="match status" value="1"/>
</dbReference>
<dbReference type="Gene3D" id="1.10.3120.10">
    <property type="entry name" value="Trigger factor, C-terminal domain"/>
    <property type="match status" value="1"/>
</dbReference>
<evidence type="ECO:0000256" key="16">
    <source>
        <dbReference type="SAM" id="Coils"/>
    </source>
</evidence>
<protein>
    <recommendedName>
        <fullName evidence="4 13">Trigger factor</fullName>
        <shortName evidence="13">TF</shortName>
        <ecNumber evidence="3 13">5.2.1.8</ecNumber>
    </recommendedName>
    <alternativeName>
        <fullName evidence="12 13">PPIase</fullName>
    </alternativeName>
</protein>
<dbReference type="OrthoDB" id="9767721at2"/>
<dbReference type="RefSeq" id="WP_045852395.1">
    <property type="nucleotide sequence ID" value="NZ_FTLX01000001.1"/>
</dbReference>
<evidence type="ECO:0000256" key="3">
    <source>
        <dbReference type="ARBA" id="ARBA00013194"/>
    </source>
</evidence>
<dbReference type="GO" id="GO:0051301">
    <property type="term" value="P:cell division"/>
    <property type="evidence" value="ECO:0007669"/>
    <property type="project" value="UniProtKB-KW"/>
</dbReference>
<keyword evidence="5 13" id="KW-0963">Cytoplasm</keyword>
<evidence type="ECO:0000256" key="10">
    <source>
        <dbReference type="ARBA" id="ARBA00023306"/>
    </source>
</evidence>
<evidence type="ECO:0000256" key="9">
    <source>
        <dbReference type="ARBA" id="ARBA00023235"/>
    </source>
</evidence>
<dbReference type="PANTHER" id="PTHR30560">
    <property type="entry name" value="TRIGGER FACTOR CHAPERONE AND PEPTIDYL-PROLYL CIS/TRANS ISOMERASE"/>
    <property type="match status" value="1"/>
</dbReference>
<dbReference type="GO" id="GO:0003755">
    <property type="term" value="F:peptidyl-prolyl cis-trans isomerase activity"/>
    <property type="evidence" value="ECO:0007669"/>
    <property type="project" value="UniProtKB-UniRule"/>
</dbReference>
<dbReference type="InterPro" id="IPR036611">
    <property type="entry name" value="Trigger_fac_ribosome-bd_sf"/>
</dbReference>
<dbReference type="Gene3D" id="3.30.70.1050">
    <property type="entry name" value="Trigger factor ribosome-binding domain"/>
    <property type="match status" value="1"/>
</dbReference>
<evidence type="ECO:0000256" key="5">
    <source>
        <dbReference type="ARBA" id="ARBA00022490"/>
    </source>
</evidence>
<dbReference type="FunFam" id="3.10.50.40:FF:000001">
    <property type="entry name" value="Trigger factor"/>
    <property type="match status" value="1"/>
</dbReference>
<keyword evidence="6 13" id="KW-0132">Cell division</keyword>
<dbReference type="EMBL" id="MWSK01000001">
    <property type="protein sequence ID" value="OXS80565.1"/>
    <property type="molecule type" value="Genomic_DNA"/>
</dbReference>
<reference evidence="21" key="2">
    <citation type="submission" date="2017-03" db="EMBL/GenBank/DDBJ databases">
        <title>Bacillus sp. V-88(T) DSM27956, whole genome shotgun sequencing project.</title>
        <authorList>
            <person name="Dastager S.G."/>
            <person name="Neurgaonkar P.S."/>
            <person name="Dharne M.S."/>
        </authorList>
    </citation>
    <scope>NUCLEOTIDE SEQUENCE [LARGE SCALE GENOMIC DNA]</scope>
    <source>
        <strain evidence="21">DSM 25145</strain>
    </source>
</reference>
<reference evidence="18" key="3">
    <citation type="submission" date="2017-03" db="EMBL/GenBank/DDBJ databases">
        <authorList>
            <person name="Dastager S.G."/>
            <person name="Neurgaonkar P.S."/>
            <person name="Dharne M.S."/>
        </authorList>
    </citation>
    <scope>NUCLEOTIDE SEQUENCE</scope>
    <source>
        <strain evidence="18">DSM 25145</strain>
    </source>
</reference>
<dbReference type="Pfam" id="PF05697">
    <property type="entry name" value="Trigger_N"/>
    <property type="match status" value="1"/>
</dbReference>
<dbReference type="InterPro" id="IPR046357">
    <property type="entry name" value="PPIase_dom_sf"/>
</dbReference>
<dbReference type="EMBL" id="FTLX01000001">
    <property type="protein sequence ID" value="SIQ10817.1"/>
    <property type="molecule type" value="Genomic_DNA"/>
</dbReference>
<dbReference type="SUPFAM" id="SSF102735">
    <property type="entry name" value="Trigger factor ribosome-binding domain"/>
    <property type="match status" value="1"/>
</dbReference>
<name>A0A1N6Q2R1_9BACI</name>
<keyword evidence="10 13" id="KW-0131">Cell cycle</keyword>
<evidence type="ECO:0000259" key="17">
    <source>
        <dbReference type="PROSITE" id="PS50059"/>
    </source>
</evidence>
<dbReference type="GO" id="GO:0043335">
    <property type="term" value="P:protein unfolding"/>
    <property type="evidence" value="ECO:0007669"/>
    <property type="project" value="TreeGrafter"/>
</dbReference>
<comment type="domain">
    <text evidence="13">Consists of 3 domains; the N-terminus binds the ribosome, the middle domain has PPIase activity, while the C-terminus has intrinsic chaperone activity on its own.</text>
</comment>
<dbReference type="Pfam" id="PF00254">
    <property type="entry name" value="FKBP_C"/>
    <property type="match status" value="1"/>
</dbReference>
<dbReference type="FunFam" id="3.30.70.1050:FF:000002">
    <property type="entry name" value="Trigger factor"/>
    <property type="match status" value="1"/>
</dbReference>
<evidence type="ECO:0000256" key="6">
    <source>
        <dbReference type="ARBA" id="ARBA00022618"/>
    </source>
</evidence>
<dbReference type="InterPro" id="IPR027304">
    <property type="entry name" value="Trigger_fact/SurA_dom_sf"/>
</dbReference>
<comment type="catalytic activity">
    <reaction evidence="1 13 14">
        <text>[protein]-peptidylproline (omega=180) = [protein]-peptidylproline (omega=0)</text>
        <dbReference type="Rhea" id="RHEA:16237"/>
        <dbReference type="Rhea" id="RHEA-COMP:10747"/>
        <dbReference type="Rhea" id="RHEA-COMP:10748"/>
        <dbReference type="ChEBI" id="CHEBI:83833"/>
        <dbReference type="ChEBI" id="CHEBI:83834"/>
        <dbReference type="EC" id="5.2.1.8"/>
    </reaction>
</comment>
<evidence type="ECO:0000256" key="7">
    <source>
        <dbReference type="ARBA" id="ARBA00023110"/>
    </source>
</evidence>
<dbReference type="PANTHER" id="PTHR30560:SF3">
    <property type="entry name" value="TRIGGER FACTOR-LIKE PROTEIN TIG, CHLOROPLASTIC"/>
    <property type="match status" value="1"/>
</dbReference>
<accession>A0A1N6Q2R1</accession>
<keyword evidence="16" id="KW-0175">Coiled coil</keyword>
<feature type="domain" description="PPIase FKBP-type" evidence="17">
    <location>
        <begin position="163"/>
        <end position="248"/>
    </location>
</feature>
<dbReference type="GO" id="GO:0043022">
    <property type="term" value="F:ribosome binding"/>
    <property type="evidence" value="ECO:0007669"/>
    <property type="project" value="TreeGrafter"/>
</dbReference>
<evidence type="ECO:0000313" key="19">
    <source>
        <dbReference type="EMBL" id="SIQ10817.1"/>
    </source>
</evidence>
<evidence type="ECO:0000313" key="18">
    <source>
        <dbReference type="EMBL" id="OXS80565.1"/>
    </source>
</evidence>
<evidence type="ECO:0000256" key="14">
    <source>
        <dbReference type="PROSITE-ProRule" id="PRU00277"/>
    </source>
</evidence>
<comment type="similarity">
    <text evidence="2 13 15">Belongs to the FKBP-type PPIase family. Tig subfamily.</text>
</comment>
<dbReference type="GO" id="GO:0044183">
    <property type="term" value="F:protein folding chaperone"/>
    <property type="evidence" value="ECO:0007669"/>
    <property type="project" value="TreeGrafter"/>
</dbReference>
<dbReference type="NCBIfam" id="TIGR00115">
    <property type="entry name" value="tig"/>
    <property type="match status" value="1"/>
</dbReference>
<reference evidence="19 20" key="1">
    <citation type="submission" date="2017-01" db="EMBL/GenBank/DDBJ databases">
        <authorList>
            <person name="Mah S.A."/>
            <person name="Swanson W.J."/>
            <person name="Moy G.W."/>
            <person name="Vacquier V.D."/>
        </authorList>
    </citation>
    <scope>NUCLEOTIDE SEQUENCE [LARGE SCALE GENOMIC DNA]</scope>
    <source>
        <strain evidence="19 20">NIO-1016</strain>
    </source>
</reference>
<dbReference type="InterPro" id="IPR037041">
    <property type="entry name" value="Trigger_fac_C_sf"/>
</dbReference>
<evidence type="ECO:0000313" key="21">
    <source>
        <dbReference type="Proteomes" id="UP000215545"/>
    </source>
</evidence>
<comment type="subcellular location">
    <subcellularLocation>
        <location evidence="13">Cytoplasm</location>
    </subcellularLocation>
    <text evidence="13">About half TF is bound to the ribosome near the polypeptide exit tunnel while the other half is free in the cytoplasm.</text>
</comment>
<dbReference type="InterPro" id="IPR005215">
    <property type="entry name" value="Trig_fac"/>
</dbReference>
<keyword evidence="9 13" id="KW-0413">Isomerase</keyword>
<feature type="coiled-coil region" evidence="16">
    <location>
        <begin position="255"/>
        <end position="282"/>
    </location>
</feature>
<evidence type="ECO:0000256" key="15">
    <source>
        <dbReference type="RuleBase" id="RU003914"/>
    </source>
</evidence>
<dbReference type="Proteomes" id="UP000186385">
    <property type="component" value="Unassembled WGS sequence"/>
</dbReference>
<evidence type="ECO:0000313" key="20">
    <source>
        <dbReference type="Proteomes" id="UP000186385"/>
    </source>
</evidence>
<gene>
    <name evidence="13" type="primary">tig</name>
    <name evidence="18" type="ORF">B1B05_03540</name>
    <name evidence="19" type="ORF">SAMN05443094_101726</name>
</gene>
<dbReference type="Pfam" id="PF05698">
    <property type="entry name" value="Trigger_C"/>
    <property type="match status" value="1"/>
</dbReference>
<keyword evidence="7 13" id="KW-0697">Rotamase</keyword>
<keyword evidence="21" id="KW-1185">Reference proteome</keyword>
<dbReference type="EC" id="5.2.1.8" evidence="3 13"/>
<organism evidence="19 20">
    <name type="scientific">Domibacillus enclensis</name>
    <dbReference type="NCBI Taxonomy" id="1017273"/>
    <lineage>
        <taxon>Bacteria</taxon>
        <taxon>Bacillati</taxon>
        <taxon>Bacillota</taxon>
        <taxon>Bacilli</taxon>
        <taxon>Bacillales</taxon>
        <taxon>Bacillaceae</taxon>
        <taxon>Domibacillus</taxon>
    </lineage>
</organism>
<dbReference type="Gene3D" id="3.10.50.40">
    <property type="match status" value="1"/>
</dbReference>
<evidence type="ECO:0000256" key="12">
    <source>
        <dbReference type="ARBA" id="ARBA00029986"/>
    </source>
</evidence>
<evidence type="ECO:0000256" key="8">
    <source>
        <dbReference type="ARBA" id="ARBA00023186"/>
    </source>
</evidence>
<dbReference type="InterPro" id="IPR008880">
    <property type="entry name" value="Trigger_fac_C"/>
</dbReference>
<dbReference type="InterPro" id="IPR001179">
    <property type="entry name" value="PPIase_FKBP_dom"/>
</dbReference>
<dbReference type="GO" id="GO:0051083">
    <property type="term" value="P:'de novo' cotranslational protein folding"/>
    <property type="evidence" value="ECO:0007669"/>
    <property type="project" value="TreeGrafter"/>
</dbReference>
<evidence type="ECO:0000256" key="4">
    <source>
        <dbReference type="ARBA" id="ARBA00016902"/>
    </source>
</evidence>
<dbReference type="PIRSF" id="PIRSF003095">
    <property type="entry name" value="Trigger_factor"/>
    <property type="match status" value="1"/>
</dbReference>
<evidence type="ECO:0000256" key="2">
    <source>
        <dbReference type="ARBA" id="ARBA00005464"/>
    </source>
</evidence>
<dbReference type="AlphaFoldDB" id="A0A1N6Q2R1"/>
<dbReference type="Proteomes" id="UP000215545">
    <property type="component" value="Unassembled WGS sequence"/>
</dbReference>
<dbReference type="GO" id="GO:0005737">
    <property type="term" value="C:cytoplasm"/>
    <property type="evidence" value="ECO:0007669"/>
    <property type="project" value="UniProtKB-SubCell"/>
</dbReference>
<dbReference type="HAMAP" id="MF_00303">
    <property type="entry name" value="Trigger_factor_Tig"/>
    <property type="match status" value="1"/>
</dbReference>
<feature type="coiled-coil region" evidence="16">
    <location>
        <begin position="121"/>
        <end position="155"/>
    </location>
</feature>
<dbReference type="STRING" id="1017273.SAMN05443094_101726"/>